<comment type="caution">
    <text evidence="2">The sequence shown here is derived from an EMBL/GenBank/DDBJ whole genome shotgun (WGS) entry which is preliminary data.</text>
</comment>
<proteinExistence type="predicted"/>
<reference evidence="2 3" key="1">
    <citation type="submission" date="2024-01" db="EMBL/GenBank/DDBJ databases">
        <authorList>
            <person name="Allen C."/>
            <person name="Tagirdzhanova G."/>
        </authorList>
    </citation>
    <scope>NUCLEOTIDE SEQUENCE [LARGE SCALE GENOMIC DNA]</scope>
    <source>
        <strain evidence="2 3">CBS 573.63</strain>
    </source>
</reference>
<keyword evidence="3" id="KW-1185">Reference proteome</keyword>
<feature type="region of interest" description="Disordered" evidence="1">
    <location>
        <begin position="1"/>
        <end position="76"/>
    </location>
</feature>
<organism evidence="2 3">
    <name type="scientific">Sporothrix epigloea</name>
    <dbReference type="NCBI Taxonomy" id="1892477"/>
    <lineage>
        <taxon>Eukaryota</taxon>
        <taxon>Fungi</taxon>
        <taxon>Dikarya</taxon>
        <taxon>Ascomycota</taxon>
        <taxon>Pezizomycotina</taxon>
        <taxon>Sordariomycetes</taxon>
        <taxon>Sordariomycetidae</taxon>
        <taxon>Ophiostomatales</taxon>
        <taxon>Ophiostomataceae</taxon>
        <taxon>Sporothrix</taxon>
    </lineage>
</organism>
<name>A0ABP0DJF3_9PEZI</name>
<dbReference type="Proteomes" id="UP001642501">
    <property type="component" value="Unassembled WGS sequence"/>
</dbReference>
<evidence type="ECO:0008006" key="4">
    <source>
        <dbReference type="Google" id="ProtNLM"/>
    </source>
</evidence>
<gene>
    <name evidence="2" type="ORF">SEPCBS57363_003064</name>
</gene>
<accession>A0ABP0DJF3</accession>
<sequence>MDSSVGTARQQRSDSNTPTASVGERRRSSGLFSSLEQQKRSTNPEQIARRASMHDHKPAPGVFGRMWHNYVHGTKN</sequence>
<evidence type="ECO:0000313" key="2">
    <source>
        <dbReference type="EMBL" id="CAK7268380.1"/>
    </source>
</evidence>
<evidence type="ECO:0000313" key="3">
    <source>
        <dbReference type="Proteomes" id="UP001642501"/>
    </source>
</evidence>
<protein>
    <recommendedName>
        <fullName evidence="4">Conidiation-specific protein</fullName>
    </recommendedName>
</protein>
<evidence type="ECO:0000256" key="1">
    <source>
        <dbReference type="SAM" id="MobiDB-lite"/>
    </source>
</evidence>
<feature type="compositionally biased region" description="Polar residues" evidence="1">
    <location>
        <begin position="1"/>
        <end position="20"/>
    </location>
</feature>
<dbReference type="EMBL" id="CAWUOM010000045">
    <property type="protein sequence ID" value="CAK7268380.1"/>
    <property type="molecule type" value="Genomic_DNA"/>
</dbReference>
<feature type="compositionally biased region" description="Polar residues" evidence="1">
    <location>
        <begin position="30"/>
        <end position="45"/>
    </location>
</feature>